<evidence type="ECO:0000313" key="2">
    <source>
        <dbReference type="EMBL" id="MBB2184427.1"/>
    </source>
</evidence>
<accession>A0A839K508</accession>
<dbReference type="Pfam" id="PF01841">
    <property type="entry name" value="Transglut_core"/>
    <property type="match status" value="1"/>
</dbReference>
<feature type="domain" description="Transglutaminase-like" evidence="1">
    <location>
        <begin position="72"/>
        <end position="138"/>
    </location>
</feature>
<dbReference type="PANTHER" id="PTHR33490:SF3">
    <property type="entry name" value="CONSERVED INTEGRAL MEMBRANE PROTEIN"/>
    <property type="match status" value="1"/>
</dbReference>
<sequence>MKLASDNMNDYIKNTKYINYDNQQVKEKADDLAQDCKNQIEMIEKLYNYVRDEIAHSWDIQNRQVSITASDVLREGHGICYAKSNLLAALLRSQGIPTGICYQKLTLGDTPDTGYVIHALNAVYIEERNQWIRLDARGNKEGIQAKFSLDEEYLAFPVRPEYGELDYDIIYPDPHEVTMNALESNDDILYMCLHSLPSDL</sequence>
<dbReference type="Proteomes" id="UP000574276">
    <property type="component" value="Unassembled WGS sequence"/>
</dbReference>
<evidence type="ECO:0000313" key="3">
    <source>
        <dbReference type="Proteomes" id="UP000574276"/>
    </source>
</evidence>
<name>A0A839K508_9FIRM</name>
<dbReference type="InterPro" id="IPR002931">
    <property type="entry name" value="Transglutaminase-like"/>
</dbReference>
<dbReference type="InterPro" id="IPR038765">
    <property type="entry name" value="Papain-like_cys_pep_sf"/>
</dbReference>
<dbReference type="SUPFAM" id="SSF54001">
    <property type="entry name" value="Cysteine proteinases"/>
    <property type="match status" value="1"/>
</dbReference>
<gene>
    <name evidence="2" type="ORF">H0486_16220</name>
</gene>
<reference evidence="2 3" key="1">
    <citation type="submission" date="2020-07" db="EMBL/GenBank/DDBJ databases">
        <title>Characterization and genome sequencing of isolate MD1, a novel member within the family Lachnospiraceae.</title>
        <authorList>
            <person name="Rettenmaier R."/>
            <person name="Di Bello L."/>
            <person name="Zinser C."/>
            <person name="Scheitz K."/>
            <person name="Liebl W."/>
            <person name="Zverlov V."/>
        </authorList>
    </citation>
    <scope>NUCLEOTIDE SEQUENCE [LARGE SCALE GENOMIC DNA]</scope>
    <source>
        <strain evidence="2 3">MD1</strain>
    </source>
</reference>
<evidence type="ECO:0000259" key="1">
    <source>
        <dbReference type="SMART" id="SM00460"/>
    </source>
</evidence>
<protein>
    <submittedName>
        <fullName evidence="2">Transglutaminase family protein</fullName>
    </submittedName>
</protein>
<dbReference type="RefSeq" id="WP_228354005.1">
    <property type="nucleotide sequence ID" value="NZ_JACEGA010000001.1"/>
</dbReference>
<dbReference type="EMBL" id="JACEGA010000001">
    <property type="protein sequence ID" value="MBB2184427.1"/>
    <property type="molecule type" value="Genomic_DNA"/>
</dbReference>
<dbReference type="SMART" id="SM00460">
    <property type="entry name" value="TGc"/>
    <property type="match status" value="1"/>
</dbReference>
<dbReference type="PANTHER" id="PTHR33490">
    <property type="entry name" value="BLR5614 PROTEIN-RELATED"/>
    <property type="match status" value="1"/>
</dbReference>
<comment type="caution">
    <text evidence="2">The sequence shown here is derived from an EMBL/GenBank/DDBJ whole genome shotgun (WGS) entry which is preliminary data.</text>
</comment>
<dbReference type="Gene3D" id="3.10.620.30">
    <property type="match status" value="1"/>
</dbReference>
<keyword evidence="3" id="KW-1185">Reference proteome</keyword>
<organism evidence="2 3">
    <name type="scientific">Variimorphobacter saccharofermentans</name>
    <dbReference type="NCBI Taxonomy" id="2755051"/>
    <lineage>
        <taxon>Bacteria</taxon>
        <taxon>Bacillati</taxon>
        <taxon>Bacillota</taxon>
        <taxon>Clostridia</taxon>
        <taxon>Lachnospirales</taxon>
        <taxon>Lachnospiraceae</taxon>
        <taxon>Variimorphobacter</taxon>
    </lineage>
</organism>
<dbReference type="AlphaFoldDB" id="A0A839K508"/>
<proteinExistence type="predicted"/>